<protein>
    <recommendedName>
        <fullName evidence="3">Transposase MuDR plant domain-containing protein</fullName>
    </recommendedName>
</protein>
<name>A0ABR0MN88_GOSAR</name>
<evidence type="ECO:0008006" key="3">
    <source>
        <dbReference type="Google" id="ProtNLM"/>
    </source>
</evidence>
<comment type="caution">
    <text evidence="1">The sequence shown here is derived from an EMBL/GenBank/DDBJ whole genome shotgun (WGS) entry which is preliminary data.</text>
</comment>
<proteinExistence type="predicted"/>
<evidence type="ECO:0000313" key="1">
    <source>
        <dbReference type="EMBL" id="KAK5775452.1"/>
    </source>
</evidence>
<dbReference type="EMBL" id="JARKNE010000012">
    <property type="protein sequence ID" value="KAK5775452.1"/>
    <property type="molecule type" value="Genomic_DNA"/>
</dbReference>
<evidence type="ECO:0000313" key="2">
    <source>
        <dbReference type="Proteomes" id="UP001358586"/>
    </source>
</evidence>
<dbReference type="Proteomes" id="UP001358586">
    <property type="component" value="Chromosome 12"/>
</dbReference>
<keyword evidence="2" id="KW-1185">Reference proteome</keyword>
<gene>
    <name evidence="1" type="ORF">PVK06_043346</name>
</gene>
<sequence length="185" mass="22064">MNYYVKKSHSEKFKGKCTMKNERCKWEIMASYWKKTRMRMIKKYSGPHTFIAMSSSQDHLMLDSDMIANIILFMVLDFYVPSFVTDLETRLKYYDDQLVPRKRVSHWFFWTFEQCSSTASIWFKLTEDTRPDQEMSGASYSADLMKGTYDCERFKAFQFSYTNAITAFGNIKIDYATYINYVCRL</sequence>
<accession>A0ABR0MN88</accession>
<reference evidence="1 2" key="1">
    <citation type="submission" date="2023-03" db="EMBL/GenBank/DDBJ databases">
        <title>WGS of Gossypium arboreum.</title>
        <authorList>
            <person name="Yu D."/>
        </authorList>
    </citation>
    <scope>NUCLEOTIDE SEQUENCE [LARGE SCALE GENOMIC DNA]</scope>
    <source>
        <tissue evidence="1">Leaf</tissue>
    </source>
</reference>
<organism evidence="1 2">
    <name type="scientific">Gossypium arboreum</name>
    <name type="common">Tree cotton</name>
    <name type="synonym">Gossypium nanking</name>
    <dbReference type="NCBI Taxonomy" id="29729"/>
    <lineage>
        <taxon>Eukaryota</taxon>
        <taxon>Viridiplantae</taxon>
        <taxon>Streptophyta</taxon>
        <taxon>Embryophyta</taxon>
        <taxon>Tracheophyta</taxon>
        <taxon>Spermatophyta</taxon>
        <taxon>Magnoliopsida</taxon>
        <taxon>eudicotyledons</taxon>
        <taxon>Gunneridae</taxon>
        <taxon>Pentapetalae</taxon>
        <taxon>rosids</taxon>
        <taxon>malvids</taxon>
        <taxon>Malvales</taxon>
        <taxon>Malvaceae</taxon>
        <taxon>Malvoideae</taxon>
        <taxon>Gossypium</taxon>
    </lineage>
</organism>